<name>A0A081CN56_PSEA2</name>
<organism evidence="3 4">
    <name type="scientific">Pseudozyma antarctica</name>
    <name type="common">Yeast</name>
    <name type="synonym">Candida antarctica</name>
    <dbReference type="NCBI Taxonomy" id="84753"/>
    <lineage>
        <taxon>Eukaryota</taxon>
        <taxon>Fungi</taxon>
        <taxon>Dikarya</taxon>
        <taxon>Basidiomycota</taxon>
        <taxon>Ustilaginomycotina</taxon>
        <taxon>Ustilaginomycetes</taxon>
        <taxon>Ustilaginales</taxon>
        <taxon>Ustilaginaceae</taxon>
        <taxon>Moesziomyces</taxon>
    </lineage>
</organism>
<dbReference type="RefSeq" id="XP_014653701.1">
    <property type="nucleotide sequence ID" value="XM_014798215.1"/>
</dbReference>
<dbReference type="HOGENOM" id="CLU_321376_0_0_1"/>
<evidence type="ECO:0000256" key="1">
    <source>
        <dbReference type="ARBA" id="ARBA00004123"/>
    </source>
</evidence>
<dbReference type="SMART" id="SM00066">
    <property type="entry name" value="GAL4"/>
    <property type="match status" value="1"/>
</dbReference>
<dbReference type="PROSITE" id="PS00463">
    <property type="entry name" value="ZN2_CY6_FUNGAL_1"/>
    <property type="match status" value="1"/>
</dbReference>
<keyword evidence="4" id="KW-1185">Reference proteome</keyword>
<keyword evidence="2" id="KW-0539">Nucleus</keyword>
<dbReference type="OrthoDB" id="3362851at2759"/>
<dbReference type="InterPro" id="IPR050613">
    <property type="entry name" value="Sec_Metabolite_Reg"/>
</dbReference>
<dbReference type="GO" id="GO:0008270">
    <property type="term" value="F:zinc ion binding"/>
    <property type="evidence" value="ECO:0007669"/>
    <property type="project" value="InterPro"/>
</dbReference>
<dbReference type="Gene3D" id="4.10.240.10">
    <property type="entry name" value="Zn(2)-C6 fungal-type DNA-binding domain"/>
    <property type="match status" value="1"/>
</dbReference>
<dbReference type="EMBL" id="DF830106">
    <property type="protein sequence ID" value="GAK68102.1"/>
    <property type="molecule type" value="Genomic_DNA"/>
</dbReference>
<dbReference type="InterPro" id="IPR036864">
    <property type="entry name" value="Zn2-C6_fun-type_DNA-bd_sf"/>
</dbReference>
<dbReference type="SUPFAM" id="SSF57701">
    <property type="entry name" value="Zn2/Cys6 DNA-binding domain"/>
    <property type="match status" value="1"/>
</dbReference>
<gene>
    <name evidence="3" type="ORF">PAN0_039c6335</name>
</gene>
<dbReference type="PROSITE" id="PS50048">
    <property type="entry name" value="ZN2_CY6_FUNGAL_2"/>
    <property type="match status" value="1"/>
</dbReference>
<dbReference type="PANTHER" id="PTHR31001">
    <property type="entry name" value="UNCHARACTERIZED TRANSCRIPTIONAL REGULATORY PROTEIN"/>
    <property type="match status" value="1"/>
</dbReference>
<dbReference type="CDD" id="cd00067">
    <property type="entry name" value="GAL4"/>
    <property type="match status" value="1"/>
</dbReference>
<reference evidence="4" key="1">
    <citation type="journal article" date="2014" name="Genome Announc.">
        <title>Draft Genome Sequence of the Yeast Pseudozyma antarctica Type Strain JCM10317, a Producer of the Glycolipid Biosurfactants, Mannosylerythritol Lipids.</title>
        <authorList>
            <person name="Saika A."/>
            <person name="Koike H."/>
            <person name="Hori T."/>
            <person name="Fukuoka T."/>
            <person name="Sato S."/>
            <person name="Habe H."/>
            <person name="Kitamoto D."/>
            <person name="Morita T."/>
        </authorList>
    </citation>
    <scope>NUCLEOTIDE SEQUENCE [LARGE SCALE GENOMIC DNA]</scope>
    <source>
        <strain evidence="4">JCM 10317</strain>
    </source>
</reference>
<evidence type="ECO:0000313" key="4">
    <source>
        <dbReference type="Proteomes" id="UP000053758"/>
    </source>
</evidence>
<dbReference type="GO" id="GO:0005634">
    <property type="term" value="C:nucleus"/>
    <property type="evidence" value="ECO:0007669"/>
    <property type="project" value="UniProtKB-SubCell"/>
</dbReference>
<comment type="subcellular location">
    <subcellularLocation>
        <location evidence="1">Nucleus</location>
    </subcellularLocation>
</comment>
<dbReference type="Pfam" id="PF00172">
    <property type="entry name" value="Zn_clus"/>
    <property type="match status" value="1"/>
</dbReference>
<dbReference type="AlphaFoldDB" id="A0A081CN56"/>
<dbReference type="PANTHER" id="PTHR31001:SF89">
    <property type="entry name" value="ZN(2)-C6 FUNGAL-TYPE DOMAIN-CONTAINING PROTEIN"/>
    <property type="match status" value="1"/>
</dbReference>
<evidence type="ECO:0000256" key="2">
    <source>
        <dbReference type="ARBA" id="ARBA00023242"/>
    </source>
</evidence>
<sequence length="911" mass="100822">MAVTTAAGAANKPRSMNRSCIQCRERKIKCDRLDPCSQCTSKGATDQCRRELRKKRAKNKRPFPKRKTRTATASTLSDSTVARSEPTSNTSNPGVEPTSWADGSMGSASHHCDTCRTPSSTSGKASTPNTSSSAHDLSYFGTQDKHTSVSSNRFPPSSAPRQQQHASLPPGFDQSSSGSDESDESYDDEDDDDAEPSSRLDDRLHILEANQLMALNTAPEARCPFALKDVYADWKAMPIDKRRGLIHDIRSALPTAEQSLHLLHSVYVKRIHSLYGNIVHVPSVHLILTELLTDPDFELRERYAMGPITTALMVIFAALRAAPLDRNYTWPAPGSSGTHIQPLSQKEIRQRQKKIYILVRRIQAFESNFTFGSISELQTAVLMLACGKGSPSFFDSLADCATRSAMRMRIHRLGSLEKMHSPHARPSQVVTGEMAVRCWWALVRRDWSQSSKHRSYRIAPSQFNTRLPLNLFDDELITIPVARSHLRSTWTPVSYSLAIIDFAIMTRSLVDHVNSHSDLDDAPATVDGWGLAAVYGQRLPAAQRDSLDQLFQSLISAFPAHYSLDARYDDIAMVDVERWLLHQRLFHLFLTLHMPLISEAGRPHGSLMYMANHILDIQDKVSGICTLLDNTRVNTLQMMRACLVLLLDLFFTEAPASIGGLSRLMTRRKIIAALERTPMETLSSTTKLSIQLVQILLLIEEQQHRSQTALDASTAESPPLNATAQEASVGPAVDAATLRSRWHATCQILDVLLNDGYWRSFRKNLLSLDHLIPDWLQRPLREGAGTMSQNTPAKVQVLPPTVGPPAASTIVNNAAPEPSFPAQIERAFDAGNADAILGPIHDAGLLIPFDASIFDDLETADLVTTDTSSPLPQLDVDLLGQLDFEGYGNSSQSLDFAKMLMDWRVDVPLAL</sequence>
<protein>
    <submittedName>
        <fullName evidence="3">Uncharacterized protein</fullName>
    </submittedName>
</protein>
<dbReference type="CDD" id="cd12148">
    <property type="entry name" value="fungal_TF_MHR"/>
    <property type="match status" value="1"/>
</dbReference>
<dbReference type="Proteomes" id="UP000053758">
    <property type="component" value="Unassembled WGS sequence"/>
</dbReference>
<proteinExistence type="predicted"/>
<dbReference type="InterPro" id="IPR001138">
    <property type="entry name" value="Zn2Cys6_DnaBD"/>
</dbReference>
<dbReference type="GO" id="GO:0000981">
    <property type="term" value="F:DNA-binding transcription factor activity, RNA polymerase II-specific"/>
    <property type="evidence" value="ECO:0007669"/>
    <property type="project" value="InterPro"/>
</dbReference>
<evidence type="ECO:0000313" key="3">
    <source>
        <dbReference type="EMBL" id="GAK68102.1"/>
    </source>
</evidence>
<dbReference type="GeneID" id="26307146"/>
<accession>A0A081CN56</accession>